<evidence type="ECO:0008006" key="3">
    <source>
        <dbReference type="Google" id="ProtNLM"/>
    </source>
</evidence>
<evidence type="ECO:0000313" key="1">
    <source>
        <dbReference type="EMBL" id="TFD46354.1"/>
    </source>
</evidence>
<comment type="caution">
    <text evidence="1">The sequence shown here is derived from an EMBL/GenBank/DDBJ whole genome shotgun (WGS) entry which is preliminary data.</text>
</comment>
<dbReference type="RefSeq" id="WP_134520782.1">
    <property type="nucleotide sequence ID" value="NZ_SOHE01000074.1"/>
</dbReference>
<sequence>MITTLLGLGLTERAWEAAERLTTDAGLWAALVAAREKADPAVVVPVLIRLIDTDLEIAKPQNYKSAVKCLKQPSRALKATDASARFPLVVAGLREQHRRRPNLLQAFDRAGF</sequence>
<reference evidence="1 2" key="1">
    <citation type="submission" date="2019-03" db="EMBL/GenBank/DDBJ databases">
        <title>Genomics of glacier-inhabiting Cryobacterium strains.</title>
        <authorList>
            <person name="Liu Q."/>
            <person name="Xin Y.-H."/>
        </authorList>
    </citation>
    <scope>NUCLEOTIDE SEQUENCE [LARGE SCALE GENOMIC DNA]</scope>
    <source>
        <strain evidence="1 2">Hh14</strain>
    </source>
</reference>
<proteinExistence type="predicted"/>
<dbReference type="OrthoDB" id="3677745at2"/>
<keyword evidence="2" id="KW-1185">Reference proteome</keyword>
<accession>A0A4R8ZUP7</accession>
<organism evidence="1 2">
    <name type="scientific">Cryobacterium frigoriphilum</name>
    <dbReference type="NCBI Taxonomy" id="1259150"/>
    <lineage>
        <taxon>Bacteria</taxon>
        <taxon>Bacillati</taxon>
        <taxon>Actinomycetota</taxon>
        <taxon>Actinomycetes</taxon>
        <taxon>Micrococcales</taxon>
        <taxon>Microbacteriaceae</taxon>
        <taxon>Cryobacterium</taxon>
    </lineage>
</organism>
<dbReference type="EMBL" id="SOHE01000074">
    <property type="protein sequence ID" value="TFD46354.1"/>
    <property type="molecule type" value="Genomic_DNA"/>
</dbReference>
<dbReference type="AlphaFoldDB" id="A0A4R8ZUP7"/>
<evidence type="ECO:0000313" key="2">
    <source>
        <dbReference type="Proteomes" id="UP000297447"/>
    </source>
</evidence>
<gene>
    <name evidence="1" type="ORF">E3T55_17225</name>
</gene>
<dbReference type="Proteomes" id="UP000297447">
    <property type="component" value="Unassembled WGS sequence"/>
</dbReference>
<name>A0A4R8ZUP7_9MICO</name>
<protein>
    <recommendedName>
        <fullName evidence="3">HEAT repeat domain-containing protein</fullName>
    </recommendedName>
</protein>